<dbReference type="EMBL" id="GDID01000137">
    <property type="protein sequence ID" value="JAP96469.1"/>
    <property type="molecule type" value="Transcribed_RNA"/>
</dbReference>
<feature type="transmembrane region" description="Helical" evidence="1">
    <location>
        <begin position="156"/>
        <end position="176"/>
    </location>
</feature>
<organism evidence="2">
    <name type="scientific">Trepomonas sp. PC1</name>
    <dbReference type="NCBI Taxonomy" id="1076344"/>
    <lineage>
        <taxon>Eukaryota</taxon>
        <taxon>Metamonada</taxon>
        <taxon>Diplomonadida</taxon>
        <taxon>Hexamitidae</taxon>
        <taxon>Hexamitinae</taxon>
        <taxon>Trepomonas</taxon>
    </lineage>
</organism>
<feature type="transmembrane region" description="Helical" evidence="1">
    <location>
        <begin position="196"/>
        <end position="229"/>
    </location>
</feature>
<reference evidence="2" key="1">
    <citation type="submission" date="2015-07" db="EMBL/GenBank/DDBJ databases">
        <title>Adaptation to a free-living lifestyle via gene acquisitions in the diplomonad Trepomonas sp. PC1.</title>
        <authorList>
            <person name="Xu F."/>
            <person name="Jerlstrom-Hultqvist J."/>
            <person name="Kolisko M."/>
            <person name="Simpson A.G.B."/>
            <person name="Roger A.J."/>
            <person name="Svard S.G."/>
            <person name="Andersson J.O."/>
        </authorList>
    </citation>
    <scope>NUCLEOTIDE SEQUENCE</scope>
    <source>
        <strain evidence="2">PC1</strain>
    </source>
</reference>
<proteinExistence type="predicted"/>
<gene>
    <name evidence="2" type="ORF">TPC1_10185</name>
</gene>
<evidence type="ECO:0000256" key="1">
    <source>
        <dbReference type="SAM" id="Phobius"/>
    </source>
</evidence>
<feature type="transmembrane region" description="Helical" evidence="1">
    <location>
        <begin position="121"/>
        <end position="144"/>
    </location>
</feature>
<protein>
    <submittedName>
        <fullName evidence="2">Transmembrane domain-containing protein</fullName>
    </submittedName>
</protein>
<keyword evidence="1" id="KW-1133">Transmembrane helix</keyword>
<dbReference type="AlphaFoldDB" id="A0A146KN34"/>
<accession>A0A146KN34</accession>
<keyword evidence="1 2" id="KW-0812">Transmembrane</keyword>
<evidence type="ECO:0000313" key="2">
    <source>
        <dbReference type="EMBL" id="JAP96469.1"/>
    </source>
</evidence>
<sequence length="246" mass="27942">MVKSSSIKRMLMRVKVEHQGVKYQNELLEDIFEDKQERIDPVVVYKSLKLQMHLVVFILQAILCQWNFSAVSAVFVSLLVLLIPVDIKDQDGNIVQVGGYFGILDGWQINTENLLQMRQHYFISLFASLNFYIVNNFLQFAMLLNEEFYQQGVKYFLLDMCIYGILVIPSILGLISATGCCSKIFNKLLNLQRMKLFLIMSVLSGLALIFSTQMAIKMLAVFILIGGIFQAPSTIGASKGKRVIHV</sequence>
<keyword evidence="1" id="KW-0472">Membrane</keyword>
<name>A0A146KN34_9EUKA</name>